<gene>
    <name evidence="9" type="primary">lspA</name>
    <name evidence="11" type="ORF">SAMN05444164_3047</name>
</gene>
<dbReference type="InterPro" id="IPR001872">
    <property type="entry name" value="Peptidase_A8"/>
</dbReference>
<evidence type="ECO:0000256" key="1">
    <source>
        <dbReference type="ARBA" id="ARBA00006139"/>
    </source>
</evidence>
<keyword evidence="2 9" id="KW-1003">Cell membrane</keyword>
<evidence type="ECO:0000313" key="11">
    <source>
        <dbReference type="EMBL" id="SEC90033.1"/>
    </source>
</evidence>
<evidence type="ECO:0000256" key="5">
    <source>
        <dbReference type="ARBA" id="ARBA00022750"/>
    </source>
</evidence>
<evidence type="ECO:0000313" key="12">
    <source>
        <dbReference type="Proteomes" id="UP000198992"/>
    </source>
</evidence>
<dbReference type="PRINTS" id="PR00781">
    <property type="entry name" value="LIPOSIGPTASE"/>
</dbReference>
<protein>
    <recommendedName>
        <fullName evidence="9">Lipoprotein signal peptidase</fullName>
        <ecNumber evidence="9">3.4.23.36</ecNumber>
    </recommendedName>
    <alternativeName>
        <fullName evidence="9">Prolipoprotein signal peptidase</fullName>
    </alternativeName>
    <alternativeName>
        <fullName evidence="9">Signal peptidase II</fullName>
        <shortName evidence="9">SPase II</shortName>
    </alternativeName>
</protein>
<organism evidence="11 12">
    <name type="scientific">Bradyrhizobium erythrophlei</name>
    <dbReference type="NCBI Taxonomy" id="1437360"/>
    <lineage>
        <taxon>Bacteria</taxon>
        <taxon>Pseudomonadati</taxon>
        <taxon>Pseudomonadota</taxon>
        <taxon>Alphaproteobacteria</taxon>
        <taxon>Hyphomicrobiales</taxon>
        <taxon>Nitrobacteraceae</taxon>
        <taxon>Bradyrhizobium</taxon>
    </lineage>
</organism>
<evidence type="ECO:0000256" key="3">
    <source>
        <dbReference type="ARBA" id="ARBA00022670"/>
    </source>
</evidence>
<evidence type="ECO:0000256" key="4">
    <source>
        <dbReference type="ARBA" id="ARBA00022692"/>
    </source>
</evidence>
<dbReference type="EC" id="3.4.23.36" evidence="9"/>
<evidence type="ECO:0000256" key="6">
    <source>
        <dbReference type="ARBA" id="ARBA00022801"/>
    </source>
</evidence>
<feature type="active site" evidence="9">
    <location>
        <position position="121"/>
    </location>
</feature>
<keyword evidence="6 9" id="KW-0378">Hydrolase</keyword>
<evidence type="ECO:0000256" key="2">
    <source>
        <dbReference type="ARBA" id="ARBA00022475"/>
    </source>
</evidence>
<dbReference type="Pfam" id="PF01252">
    <property type="entry name" value="Peptidase_A8"/>
    <property type="match status" value="1"/>
</dbReference>
<dbReference type="HAMAP" id="MF_00161">
    <property type="entry name" value="LspA"/>
    <property type="match status" value="1"/>
</dbReference>
<sequence>MRTYRSSHIIAFCVAFAMLALDQLTKHWALRSLETGTTVKLPGPIDLTLVFNRSNAFGLIPDYGALSRWALASVGLAAAAALLGSILRRSTSIINAFGFALIGTGAAGNAIDRLRLGAVVDLFDASKLRFVWIFNVADVSIDLGIALVLLAALLPSLEAPKAAHGDN</sequence>
<name>A0A1H4W9U9_9BRAD</name>
<feature type="transmembrane region" description="Helical" evidence="9">
    <location>
        <begin position="94"/>
        <end position="111"/>
    </location>
</feature>
<feature type="transmembrane region" description="Helical" evidence="9">
    <location>
        <begin position="131"/>
        <end position="154"/>
    </location>
</feature>
<keyword evidence="3 9" id="KW-0645">Protease</keyword>
<dbReference type="Proteomes" id="UP000198992">
    <property type="component" value="Unassembled WGS sequence"/>
</dbReference>
<keyword evidence="5 9" id="KW-0064">Aspartyl protease</keyword>
<dbReference type="AlphaFoldDB" id="A0A1H4W9U9"/>
<dbReference type="PANTHER" id="PTHR33695">
    <property type="entry name" value="LIPOPROTEIN SIGNAL PEPTIDASE"/>
    <property type="match status" value="1"/>
</dbReference>
<keyword evidence="7 9" id="KW-1133">Transmembrane helix</keyword>
<dbReference type="UniPathway" id="UPA00665"/>
<evidence type="ECO:0000256" key="9">
    <source>
        <dbReference type="HAMAP-Rule" id="MF_00161"/>
    </source>
</evidence>
<feature type="active site" evidence="9">
    <location>
        <position position="138"/>
    </location>
</feature>
<keyword evidence="8 9" id="KW-0472">Membrane</keyword>
<feature type="transmembrane region" description="Helical" evidence="9">
    <location>
        <begin position="69"/>
        <end position="87"/>
    </location>
</feature>
<dbReference type="GO" id="GO:0005886">
    <property type="term" value="C:plasma membrane"/>
    <property type="evidence" value="ECO:0007669"/>
    <property type="project" value="UniProtKB-SubCell"/>
</dbReference>
<dbReference type="GO" id="GO:0006508">
    <property type="term" value="P:proteolysis"/>
    <property type="evidence" value="ECO:0007669"/>
    <property type="project" value="UniProtKB-KW"/>
</dbReference>
<dbReference type="GO" id="GO:0004190">
    <property type="term" value="F:aspartic-type endopeptidase activity"/>
    <property type="evidence" value="ECO:0007669"/>
    <property type="project" value="UniProtKB-UniRule"/>
</dbReference>
<comment type="subcellular location">
    <subcellularLocation>
        <location evidence="9">Cell membrane</location>
        <topology evidence="9">Multi-pass membrane protein</topology>
    </subcellularLocation>
</comment>
<reference evidence="11 12" key="1">
    <citation type="submission" date="2016-10" db="EMBL/GenBank/DDBJ databases">
        <authorList>
            <person name="de Groot N.N."/>
        </authorList>
    </citation>
    <scope>NUCLEOTIDE SEQUENCE [LARGE SCALE GENOMIC DNA]</scope>
    <source>
        <strain evidence="11 12">MT12</strain>
    </source>
</reference>
<keyword evidence="4 9" id="KW-0812">Transmembrane</keyword>
<comment type="similarity">
    <text evidence="1 9 10">Belongs to the peptidase A8 family.</text>
</comment>
<evidence type="ECO:0000256" key="7">
    <source>
        <dbReference type="ARBA" id="ARBA00022989"/>
    </source>
</evidence>
<proteinExistence type="inferred from homology"/>
<comment type="catalytic activity">
    <reaction evidence="9">
        <text>Release of signal peptides from bacterial membrane prolipoproteins. Hydrolyzes -Xaa-Yaa-Zaa-|-(S,diacylglyceryl)Cys-, in which Xaa is hydrophobic (preferably Leu), and Yaa (Ala or Ser) and Zaa (Gly or Ala) have small, neutral side chains.</text>
        <dbReference type="EC" id="3.4.23.36"/>
    </reaction>
</comment>
<dbReference type="PANTHER" id="PTHR33695:SF1">
    <property type="entry name" value="LIPOPROTEIN SIGNAL PEPTIDASE"/>
    <property type="match status" value="1"/>
</dbReference>
<comment type="function">
    <text evidence="9">This protein specifically catalyzes the removal of signal peptides from prolipoproteins.</text>
</comment>
<comment type="caution">
    <text evidence="9">Lacks conserved residue(s) required for the propagation of feature annotation.</text>
</comment>
<dbReference type="NCBIfam" id="TIGR00077">
    <property type="entry name" value="lspA"/>
    <property type="match status" value="1"/>
</dbReference>
<dbReference type="EMBL" id="FNTH01000001">
    <property type="protein sequence ID" value="SEC90033.1"/>
    <property type="molecule type" value="Genomic_DNA"/>
</dbReference>
<evidence type="ECO:0000256" key="10">
    <source>
        <dbReference type="RuleBase" id="RU004181"/>
    </source>
</evidence>
<accession>A0A1H4W9U9</accession>
<evidence type="ECO:0000256" key="8">
    <source>
        <dbReference type="ARBA" id="ARBA00023136"/>
    </source>
</evidence>
<comment type="pathway">
    <text evidence="9">Protein modification; lipoprotein biosynthesis (signal peptide cleavage).</text>
</comment>